<sequence>MFTLRLHVHHPGRAILEAGGSTMSNSGSKELSVKVVIGYSRVKEVRSTCNLAHIGTLTCAVLQDESDE</sequence>
<protein>
    <submittedName>
        <fullName evidence="1">Uncharacterized protein</fullName>
    </submittedName>
</protein>
<evidence type="ECO:0000313" key="2">
    <source>
        <dbReference type="Proteomes" id="UP001055115"/>
    </source>
</evidence>
<proteinExistence type="predicted"/>
<name>A0AA37PBL5_9PEZI</name>
<keyword evidence="2" id="KW-1185">Reference proteome</keyword>
<dbReference type="EMBL" id="BQXU01000028">
    <property type="protein sequence ID" value="GKT49196.1"/>
    <property type="molecule type" value="Genomic_DNA"/>
</dbReference>
<dbReference type="GeneID" id="73330179"/>
<evidence type="ECO:0000313" key="1">
    <source>
        <dbReference type="EMBL" id="GKT49196.1"/>
    </source>
</evidence>
<comment type="caution">
    <text evidence="1">The sequence shown here is derived from an EMBL/GenBank/DDBJ whole genome shotgun (WGS) entry which is preliminary data.</text>
</comment>
<dbReference type="Proteomes" id="UP001055115">
    <property type="component" value="Unassembled WGS sequence"/>
</dbReference>
<gene>
    <name evidence="1" type="ORF">ColSpa_09377</name>
</gene>
<dbReference type="AlphaFoldDB" id="A0AA37PBL5"/>
<dbReference type="RefSeq" id="XP_049131546.1">
    <property type="nucleotide sequence ID" value="XM_049275589.1"/>
</dbReference>
<accession>A0AA37PBL5</accession>
<reference evidence="1 2" key="1">
    <citation type="submission" date="2022-03" db="EMBL/GenBank/DDBJ databases">
        <title>Genome data of Colletotrichum spp.</title>
        <authorList>
            <person name="Utami Y.D."/>
            <person name="Hiruma K."/>
        </authorList>
    </citation>
    <scope>NUCLEOTIDE SEQUENCE [LARGE SCALE GENOMIC DNA]</scope>
    <source>
        <strain evidence="1 2">MAFF 239500</strain>
    </source>
</reference>
<organism evidence="1 2">
    <name type="scientific">Colletotrichum spaethianum</name>
    <dbReference type="NCBI Taxonomy" id="700344"/>
    <lineage>
        <taxon>Eukaryota</taxon>
        <taxon>Fungi</taxon>
        <taxon>Dikarya</taxon>
        <taxon>Ascomycota</taxon>
        <taxon>Pezizomycotina</taxon>
        <taxon>Sordariomycetes</taxon>
        <taxon>Hypocreomycetidae</taxon>
        <taxon>Glomerellales</taxon>
        <taxon>Glomerellaceae</taxon>
        <taxon>Colletotrichum</taxon>
        <taxon>Colletotrichum spaethianum species complex</taxon>
    </lineage>
</organism>